<protein>
    <submittedName>
        <fullName evidence="1">Uncharacterized protein</fullName>
    </submittedName>
</protein>
<dbReference type="Proteomes" id="UP000481153">
    <property type="component" value="Unassembled WGS sequence"/>
</dbReference>
<gene>
    <name evidence="1" type="ORF">Ae201684_013789</name>
</gene>
<proteinExistence type="predicted"/>
<evidence type="ECO:0000313" key="2">
    <source>
        <dbReference type="Proteomes" id="UP000481153"/>
    </source>
</evidence>
<comment type="caution">
    <text evidence="1">The sequence shown here is derived from an EMBL/GenBank/DDBJ whole genome shotgun (WGS) entry which is preliminary data.</text>
</comment>
<dbReference type="AlphaFoldDB" id="A0A6G0WM97"/>
<reference evidence="1 2" key="1">
    <citation type="submission" date="2019-07" db="EMBL/GenBank/DDBJ databases">
        <title>Genomics analysis of Aphanomyces spp. identifies a new class of oomycete effector associated with host adaptation.</title>
        <authorList>
            <person name="Gaulin E."/>
        </authorList>
    </citation>
    <scope>NUCLEOTIDE SEQUENCE [LARGE SCALE GENOMIC DNA]</scope>
    <source>
        <strain evidence="1 2">ATCC 201684</strain>
    </source>
</reference>
<accession>A0A6G0WM97</accession>
<keyword evidence="2" id="KW-1185">Reference proteome</keyword>
<evidence type="ECO:0000313" key="1">
    <source>
        <dbReference type="EMBL" id="KAF0728426.1"/>
    </source>
</evidence>
<dbReference type="EMBL" id="VJMJ01000178">
    <property type="protein sequence ID" value="KAF0728426.1"/>
    <property type="molecule type" value="Genomic_DNA"/>
</dbReference>
<organism evidence="1 2">
    <name type="scientific">Aphanomyces euteiches</name>
    <dbReference type="NCBI Taxonomy" id="100861"/>
    <lineage>
        <taxon>Eukaryota</taxon>
        <taxon>Sar</taxon>
        <taxon>Stramenopiles</taxon>
        <taxon>Oomycota</taxon>
        <taxon>Saprolegniomycetes</taxon>
        <taxon>Saprolegniales</taxon>
        <taxon>Verrucalvaceae</taxon>
        <taxon>Aphanomyces</taxon>
    </lineage>
</organism>
<name>A0A6G0WM97_9STRA</name>
<sequence>MTETVNPVEVVGDREVILRDTAHRADLDRDLMTDETDRVAEMIDVTTGETTDEADALQVVRMIASARPDVVAVMIVDDVRPRRAKKRHQRQHLHQLHQRTLHLVTLDRLLNPQLLK</sequence>